<dbReference type="GO" id="GO:0052855">
    <property type="term" value="F:ADP-dependent NAD(P)H-hydrate dehydratase activity"/>
    <property type="evidence" value="ECO:0007669"/>
    <property type="project" value="UniProtKB-UniRule"/>
</dbReference>
<comment type="caution">
    <text evidence="17">Lacks conserved residue(s) required for the propagation of feature annotation.</text>
</comment>
<comment type="catalytic activity">
    <reaction evidence="16 17 19">
        <text>(6S)-NADPHX + ADP = AMP + phosphate + NADPH + H(+)</text>
        <dbReference type="Rhea" id="RHEA:32235"/>
        <dbReference type="ChEBI" id="CHEBI:15378"/>
        <dbReference type="ChEBI" id="CHEBI:43474"/>
        <dbReference type="ChEBI" id="CHEBI:57783"/>
        <dbReference type="ChEBI" id="CHEBI:64076"/>
        <dbReference type="ChEBI" id="CHEBI:456215"/>
        <dbReference type="ChEBI" id="CHEBI:456216"/>
        <dbReference type="EC" id="4.2.1.136"/>
    </reaction>
</comment>
<evidence type="ECO:0000256" key="15">
    <source>
        <dbReference type="ARBA" id="ARBA00048238"/>
    </source>
</evidence>
<evidence type="ECO:0000256" key="5">
    <source>
        <dbReference type="ARBA" id="ARBA00022723"/>
    </source>
</evidence>
<evidence type="ECO:0000256" key="13">
    <source>
        <dbReference type="ARBA" id="ARBA00023268"/>
    </source>
</evidence>
<comment type="function">
    <text evidence="17">Catalyzes the dehydration of the S-form of NAD(P)HX at the expense of ADP, which is converted to AMP. Together with NAD(P)HX epimerase, which catalyzes the epimerization of the S- and R-forms, the enzyme allows the repair of both epimers of NAD(P)HX, a damaged form of NAD(P)H that is a result of enzymatic or heat-dependent hydration.</text>
</comment>
<dbReference type="Pfam" id="PF01256">
    <property type="entry name" value="Carb_kinase"/>
    <property type="match status" value="1"/>
</dbReference>
<feature type="domain" description="YjeF C-terminal" evidence="20">
    <location>
        <begin position="229"/>
        <end position="506"/>
    </location>
</feature>
<keyword evidence="8 17" id="KW-0521">NADP</keyword>
<feature type="binding site" evidence="18">
    <location>
        <position position="71"/>
    </location>
    <ligand>
        <name>K(+)</name>
        <dbReference type="ChEBI" id="CHEBI:29103"/>
    </ligand>
</feature>
<dbReference type="InterPro" id="IPR004443">
    <property type="entry name" value="YjeF_N_dom"/>
</dbReference>
<dbReference type="InterPro" id="IPR029056">
    <property type="entry name" value="Ribokinase-like"/>
</dbReference>
<dbReference type="PANTHER" id="PTHR12592">
    <property type="entry name" value="ATP-DEPENDENT (S)-NAD(P)H-HYDRATE DEHYDRATASE FAMILY MEMBER"/>
    <property type="match status" value="1"/>
</dbReference>
<evidence type="ECO:0000256" key="10">
    <source>
        <dbReference type="ARBA" id="ARBA00023027"/>
    </source>
</evidence>
<dbReference type="PIRSF" id="PIRSF017184">
    <property type="entry name" value="Nnr"/>
    <property type="match status" value="1"/>
</dbReference>
<dbReference type="GO" id="GO:0046496">
    <property type="term" value="P:nicotinamide nucleotide metabolic process"/>
    <property type="evidence" value="ECO:0007669"/>
    <property type="project" value="UniProtKB-UniRule"/>
</dbReference>
<evidence type="ECO:0000256" key="4">
    <source>
        <dbReference type="ARBA" id="ARBA00009524"/>
    </source>
</evidence>
<feature type="binding site" evidence="18">
    <location>
        <position position="165"/>
    </location>
    <ligand>
        <name>(6S)-NADPHX</name>
        <dbReference type="ChEBI" id="CHEBI:64076"/>
    </ligand>
</feature>
<dbReference type="InterPro" id="IPR030677">
    <property type="entry name" value="Nnr"/>
</dbReference>
<evidence type="ECO:0000256" key="6">
    <source>
        <dbReference type="ARBA" id="ARBA00022741"/>
    </source>
</evidence>
<dbReference type="EMBL" id="CADCVK010000281">
    <property type="protein sequence ID" value="CAA9486402.1"/>
    <property type="molecule type" value="Genomic_DNA"/>
</dbReference>
<keyword evidence="7 17" id="KW-0067">ATP-binding</keyword>
<keyword evidence="9 18" id="KW-0630">Potassium</keyword>
<evidence type="ECO:0000256" key="9">
    <source>
        <dbReference type="ARBA" id="ARBA00022958"/>
    </source>
</evidence>
<comment type="subunit">
    <text evidence="17">Homotetramer.</text>
</comment>
<comment type="similarity">
    <text evidence="17">Belongs to the NnrD/CARKD family.</text>
</comment>
<comment type="function">
    <text evidence="18">Catalyzes the epimerization of the S- and R-forms of NAD(P)HX, a damaged form of NAD(P)H that is a result of enzymatic or heat-dependent hydration. This is a prerequisite for the S-specific NAD(P)H-hydrate dehydratase to allow the repair of both epimers of NAD(P)HX.</text>
</comment>
<comment type="similarity">
    <text evidence="18">Belongs to the NnrE/AIBP family.</text>
</comment>
<dbReference type="Pfam" id="PF03853">
    <property type="entry name" value="YjeF_N"/>
    <property type="match status" value="1"/>
</dbReference>
<dbReference type="GO" id="GO:0052856">
    <property type="term" value="F:NAD(P)HX epimerase activity"/>
    <property type="evidence" value="ECO:0007669"/>
    <property type="project" value="UniProtKB-UniRule"/>
</dbReference>
<reference evidence="22" key="1">
    <citation type="submission" date="2020-02" db="EMBL/GenBank/DDBJ databases">
        <authorList>
            <person name="Meier V. D."/>
        </authorList>
    </citation>
    <scope>NUCLEOTIDE SEQUENCE</scope>
    <source>
        <strain evidence="22">AVDCRST_MAG12</strain>
    </source>
</reference>
<keyword evidence="5 18" id="KW-0479">Metal-binding</keyword>
<evidence type="ECO:0000256" key="11">
    <source>
        <dbReference type="ARBA" id="ARBA00023235"/>
    </source>
</evidence>
<evidence type="ECO:0000256" key="7">
    <source>
        <dbReference type="ARBA" id="ARBA00022840"/>
    </source>
</evidence>
<keyword evidence="10 17" id="KW-0520">NAD</keyword>
<comment type="similarity">
    <text evidence="3 19">In the N-terminal section; belongs to the NnrE/AIBP family.</text>
</comment>
<comment type="cofactor">
    <cofactor evidence="18 19">
        <name>K(+)</name>
        <dbReference type="ChEBI" id="CHEBI:29103"/>
    </cofactor>
    <text evidence="18 19">Binds 1 potassium ion per subunit.</text>
</comment>
<evidence type="ECO:0000256" key="16">
    <source>
        <dbReference type="ARBA" id="ARBA00049209"/>
    </source>
</evidence>
<organism evidence="22">
    <name type="scientific">uncultured Rubrobacteraceae bacterium</name>
    <dbReference type="NCBI Taxonomy" id="349277"/>
    <lineage>
        <taxon>Bacteria</taxon>
        <taxon>Bacillati</taxon>
        <taxon>Actinomycetota</taxon>
        <taxon>Rubrobacteria</taxon>
        <taxon>Rubrobacterales</taxon>
        <taxon>Rubrobacteraceae</taxon>
        <taxon>environmental samples</taxon>
    </lineage>
</organism>
<dbReference type="NCBIfam" id="TIGR00197">
    <property type="entry name" value="yjeF_nterm"/>
    <property type="match status" value="1"/>
</dbReference>
<dbReference type="HAMAP" id="MF_01965">
    <property type="entry name" value="NADHX_dehydratase"/>
    <property type="match status" value="1"/>
</dbReference>
<dbReference type="InterPro" id="IPR036652">
    <property type="entry name" value="YjeF_N_dom_sf"/>
</dbReference>
<evidence type="ECO:0000256" key="19">
    <source>
        <dbReference type="PIRNR" id="PIRNR017184"/>
    </source>
</evidence>
<evidence type="ECO:0000256" key="18">
    <source>
        <dbReference type="HAMAP-Rule" id="MF_01966"/>
    </source>
</evidence>
<feature type="binding site" evidence="17">
    <location>
        <position position="332"/>
    </location>
    <ligand>
        <name>(6S)-NADPHX</name>
        <dbReference type="ChEBI" id="CHEBI:64076"/>
    </ligand>
</feature>
<evidence type="ECO:0000256" key="8">
    <source>
        <dbReference type="ARBA" id="ARBA00022857"/>
    </source>
</evidence>
<dbReference type="EC" id="4.2.1.136" evidence="19"/>
<dbReference type="PROSITE" id="PS51383">
    <property type="entry name" value="YJEF_C_3"/>
    <property type="match status" value="1"/>
</dbReference>
<keyword evidence="12 17" id="KW-0456">Lyase</keyword>
<dbReference type="CDD" id="cd01171">
    <property type="entry name" value="YXKO-related"/>
    <property type="match status" value="1"/>
</dbReference>
<comment type="cofactor">
    <cofactor evidence="17">
        <name>Mg(2+)</name>
        <dbReference type="ChEBI" id="CHEBI:18420"/>
    </cofactor>
</comment>
<evidence type="ECO:0000259" key="21">
    <source>
        <dbReference type="PROSITE" id="PS51385"/>
    </source>
</evidence>
<comment type="function">
    <text evidence="14 19">Bifunctional enzyme that catalyzes the epimerization of the S- and R-forms of NAD(P)HX and the dehydration of the S-form of NAD(P)HX at the expense of ADP, which is converted to AMP. This allows the repair of both epimers of NAD(P)HX, a damaged form of NAD(P)H that is a result of enzymatic or heat-dependent hydration.</text>
</comment>
<feature type="binding site" evidence="18">
    <location>
        <begin position="136"/>
        <end position="142"/>
    </location>
    <ligand>
        <name>(6S)-NADPHX</name>
        <dbReference type="ChEBI" id="CHEBI:64076"/>
    </ligand>
</feature>
<feature type="binding site" evidence="17">
    <location>
        <position position="446"/>
    </location>
    <ligand>
        <name>AMP</name>
        <dbReference type="ChEBI" id="CHEBI:456215"/>
    </ligand>
</feature>
<dbReference type="GO" id="GO:0005524">
    <property type="term" value="F:ATP binding"/>
    <property type="evidence" value="ECO:0007669"/>
    <property type="project" value="UniProtKB-UniRule"/>
</dbReference>
<dbReference type="AlphaFoldDB" id="A0A6J4S688"/>
<dbReference type="PANTHER" id="PTHR12592:SF0">
    <property type="entry name" value="ATP-DEPENDENT (S)-NAD(P)H-HYDRATE DEHYDRATASE"/>
    <property type="match status" value="1"/>
</dbReference>
<comment type="catalytic activity">
    <reaction evidence="15 17 19">
        <text>(6S)-NADHX + ADP = AMP + phosphate + NADH + H(+)</text>
        <dbReference type="Rhea" id="RHEA:32223"/>
        <dbReference type="ChEBI" id="CHEBI:15378"/>
        <dbReference type="ChEBI" id="CHEBI:43474"/>
        <dbReference type="ChEBI" id="CHEBI:57945"/>
        <dbReference type="ChEBI" id="CHEBI:64074"/>
        <dbReference type="ChEBI" id="CHEBI:456215"/>
        <dbReference type="ChEBI" id="CHEBI:456216"/>
        <dbReference type="EC" id="4.2.1.136"/>
    </reaction>
</comment>
<sequence length="508" mass="50221">MQEERARASLPDWLDGLYDPDEMRAADRFAMERRGILELELAEKAGAGLAAAAAEAAGGGPIRVVVGPGNNGGDGLISARLLREAGHEVDVIAPLALDGLAGVPRTNLDRLPGDPPRPFDPAALAGSGAIVDALLGTGFEGAVREPLAGVIAAINAAGAPVVAADVPSGVNAATGEVEGPAIRAGVTTTNHAPKIGLYVTPGARCAGEVRVVDIGIPRGAPEAGLVGLISRRVLRLVPSRPRYATPSDTVLIVGGARGSTGVLAMAAEAAMRAGICYVHAAVPASVVSLMDLRLPGALIHGLEEEDGRHVEAGARAISGFAPEAGAVVLGPGLDGAENTFSRAVAASTGVPMVIEAGGMSAYLSAEAFSERRGPTVLIADEAGLGRLLGLSAEETGARRLASARALAGRTGAVVVLEGDGCVVAAPGGPVALGPAASGALAANGTGSVLAGLVGAFLARGMGPLPAAAAAVLARSDAGHLAATRVGAGHTVAGDVIRALPEALTPLRD</sequence>
<dbReference type="SUPFAM" id="SSF64153">
    <property type="entry name" value="YjeF N-terminal domain-like"/>
    <property type="match status" value="1"/>
</dbReference>
<dbReference type="HAMAP" id="MF_01966">
    <property type="entry name" value="NADHX_epimerase"/>
    <property type="match status" value="1"/>
</dbReference>
<feature type="binding site" evidence="18">
    <location>
        <position position="132"/>
    </location>
    <ligand>
        <name>K(+)</name>
        <dbReference type="ChEBI" id="CHEBI:29103"/>
    </ligand>
</feature>
<dbReference type="Gene3D" id="3.40.50.10260">
    <property type="entry name" value="YjeF N-terminal domain"/>
    <property type="match status" value="1"/>
</dbReference>
<name>A0A6J4S688_9ACTN</name>
<gene>
    <name evidence="17" type="primary">nnrD</name>
    <name evidence="18" type="synonym">nnrE</name>
    <name evidence="22" type="ORF">AVDCRST_MAG12-1834</name>
</gene>
<evidence type="ECO:0000256" key="2">
    <source>
        <dbReference type="ARBA" id="ARBA00000909"/>
    </source>
</evidence>
<accession>A0A6J4S688</accession>
<dbReference type="EC" id="5.1.99.6" evidence="19"/>
<evidence type="ECO:0000256" key="12">
    <source>
        <dbReference type="ARBA" id="ARBA00023239"/>
    </source>
</evidence>
<proteinExistence type="inferred from homology"/>
<keyword evidence="6 17" id="KW-0547">Nucleotide-binding</keyword>
<dbReference type="GO" id="GO:0046872">
    <property type="term" value="F:metal ion binding"/>
    <property type="evidence" value="ECO:0007669"/>
    <property type="project" value="UniProtKB-UniRule"/>
</dbReference>
<evidence type="ECO:0000256" key="1">
    <source>
        <dbReference type="ARBA" id="ARBA00000013"/>
    </source>
</evidence>
<feature type="binding site" evidence="18">
    <location>
        <begin position="70"/>
        <end position="74"/>
    </location>
    <ligand>
        <name>(6S)-NADPHX</name>
        <dbReference type="ChEBI" id="CHEBI:64076"/>
    </ligand>
</feature>
<comment type="catalytic activity">
    <reaction evidence="1 18 19">
        <text>(6R)-NADHX = (6S)-NADHX</text>
        <dbReference type="Rhea" id="RHEA:32215"/>
        <dbReference type="ChEBI" id="CHEBI:64074"/>
        <dbReference type="ChEBI" id="CHEBI:64075"/>
        <dbReference type="EC" id="5.1.99.6"/>
    </reaction>
</comment>
<evidence type="ECO:0000313" key="22">
    <source>
        <dbReference type="EMBL" id="CAA9486402.1"/>
    </source>
</evidence>
<comment type="catalytic activity">
    <reaction evidence="2 18 19">
        <text>(6R)-NADPHX = (6S)-NADPHX</text>
        <dbReference type="Rhea" id="RHEA:32227"/>
        <dbReference type="ChEBI" id="CHEBI:64076"/>
        <dbReference type="ChEBI" id="CHEBI:64077"/>
        <dbReference type="EC" id="5.1.99.6"/>
    </reaction>
</comment>
<dbReference type="InterPro" id="IPR000631">
    <property type="entry name" value="CARKD"/>
</dbReference>
<dbReference type="PROSITE" id="PS51385">
    <property type="entry name" value="YJEF_N"/>
    <property type="match status" value="1"/>
</dbReference>
<dbReference type="SUPFAM" id="SSF53613">
    <property type="entry name" value="Ribokinase-like"/>
    <property type="match status" value="1"/>
</dbReference>
<comment type="similarity">
    <text evidence="4 19">In the C-terminal section; belongs to the NnrD/CARKD family.</text>
</comment>
<protein>
    <recommendedName>
        <fullName evidence="19">Bifunctional NAD(P)H-hydrate repair enzyme</fullName>
    </recommendedName>
    <alternativeName>
        <fullName evidence="19">Nicotinamide nucleotide repair protein</fullName>
    </alternativeName>
    <domain>
        <recommendedName>
            <fullName evidence="19">ADP-dependent (S)-NAD(P)H-hydrate dehydratase</fullName>
            <ecNumber evidence="19">4.2.1.136</ecNumber>
        </recommendedName>
        <alternativeName>
            <fullName evidence="19">ADP-dependent NAD(P)HX dehydratase</fullName>
        </alternativeName>
    </domain>
    <domain>
        <recommendedName>
            <fullName evidence="19">NAD(P)H-hydrate epimerase</fullName>
            <ecNumber evidence="19">5.1.99.6</ecNumber>
        </recommendedName>
    </domain>
</protein>
<feature type="domain" description="YjeF N-terminal" evidence="21">
    <location>
        <begin position="23"/>
        <end position="222"/>
    </location>
</feature>
<keyword evidence="11 18" id="KW-0413">Isomerase</keyword>
<evidence type="ECO:0000256" key="3">
    <source>
        <dbReference type="ARBA" id="ARBA00006001"/>
    </source>
</evidence>
<evidence type="ECO:0000259" key="20">
    <source>
        <dbReference type="PROSITE" id="PS51383"/>
    </source>
</evidence>
<evidence type="ECO:0000256" key="17">
    <source>
        <dbReference type="HAMAP-Rule" id="MF_01965"/>
    </source>
</evidence>
<evidence type="ECO:0000256" key="14">
    <source>
        <dbReference type="ARBA" id="ARBA00025153"/>
    </source>
</evidence>
<feature type="binding site" evidence="18">
    <location>
        <position position="168"/>
    </location>
    <ligand>
        <name>K(+)</name>
        <dbReference type="ChEBI" id="CHEBI:29103"/>
    </ligand>
</feature>
<dbReference type="Gene3D" id="3.40.1190.20">
    <property type="match status" value="1"/>
</dbReference>
<keyword evidence="13" id="KW-0511">Multifunctional enzyme</keyword>
<dbReference type="GO" id="GO:0110051">
    <property type="term" value="P:metabolite repair"/>
    <property type="evidence" value="ECO:0007669"/>
    <property type="project" value="TreeGrafter"/>
</dbReference>